<dbReference type="PANTHER" id="PTHR43297">
    <property type="entry name" value="OLIGOPEPTIDE TRANSPORT ATP-BINDING PROTEIN APPD"/>
    <property type="match status" value="1"/>
</dbReference>
<dbReference type="AlphaFoldDB" id="A0A506TVY3"/>
<dbReference type="EMBL" id="VHLH01000034">
    <property type="protein sequence ID" value="TPW26233.1"/>
    <property type="molecule type" value="Genomic_DNA"/>
</dbReference>
<dbReference type="NCBIfam" id="TIGR01727">
    <property type="entry name" value="oligo_HPY"/>
    <property type="match status" value="1"/>
</dbReference>
<evidence type="ECO:0000313" key="9">
    <source>
        <dbReference type="EMBL" id="TPW26233.1"/>
    </source>
</evidence>
<dbReference type="Pfam" id="PF00005">
    <property type="entry name" value="ABC_tran"/>
    <property type="match status" value="1"/>
</dbReference>
<dbReference type="InterPro" id="IPR050388">
    <property type="entry name" value="ABC_Ni/Peptide_Import"/>
</dbReference>
<dbReference type="SMART" id="SM00382">
    <property type="entry name" value="AAA"/>
    <property type="match status" value="1"/>
</dbReference>
<keyword evidence="3" id="KW-0813">Transport</keyword>
<keyword evidence="10" id="KW-1185">Reference proteome</keyword>
<evidence type="ECO:0000256" key="1">
    <source>
        <dbReference type="ARBA" id="ARBA00004417"/>
    </source>
</evidence>
<evidence type="ECO:0000313" key="10">
    <source>
        <dbReference type="Proteomes" id="UP000320314"/>
    </source>
</evidence>
<dbReference type="PROSITE" id="PS50893">
    <property type="entry name" value="ABC_TRANSPORTER_2"/>
    <property type="match status" value="1"/>
</dbReference>
<reference evidence="9 10" key="1">
    <citation type="submission" date="2019-06" db="EMBL/GenBank/DDBJ databases">
        <authorList>
            <person name="Li M."/>
        </authorList>
    </citation>
    <scope>NUCLEOTIDE SEQUENCE [LARGE SCALE GENOMIC DNA]</scope>
    <source>
        <strain evidence="9 10">BGMRC6574</strain>
    </source>
</reference>
<comment type="similarity">
    <text evidence="2">Belongs to the ABC transporter superfamily.</text>
</comment>
<keyword evidence="4" id="KW-1003">Cell membrane</keyword>
<dbReference type="PROSITE" id="PS00211">
    <property type="entry name" value="ABC_TRANSPORTER_1"/>
    <property type="match status" value="1"/>
</dbReference>
<dbReference type="OrthoDB" id="9815712at2"/>
<dbReference type="PANTHER" id="PTHR43297:SF2">
    <property type="entry name" value="DIPEPTIDE TRANSPORT ATP-BINDING PROTEIN DPPD"/>
    <property type="match status" value="1"/>
</dbReference>
<evidence type="ECO:0000259" key="8">
    <source>
        <dbReference type="PROSITE" id="PS50893"/>
    </source>
</evidence>
<evidence type="ECO:0000256" key="2">
    <source>
        <dbReference type="ARBA" id="ARBA00005417"/>
    </source>
</evidence>
<dbReference type="GO" id="GO:0005524">
    <property type="term" value="F:ATP binding"/>
    <property type="evidence" value="ECO:0007669"/>
    <property type="project" value="UniProtKB-KW"/>
</dbReference>
<dbReference type="CDD" id="cd03257">
    <property type="entry name" value="ABC_NikE_OppD_transporters"/>
    <property type="match status" value="1"/>
</dbReference>
<sequence length="359" mass="39098">MVTTTHDDRHGTAGSADDLLAIRGLRTEFGTGDRTVRAVRGVDLSIARGEILGLVGESGSGKSVLASSILRLIRPPGRIAAGEIVFDGRDVLAMNTRTLSRWRGRDIGIVFQQPQGCLNPVRRIGWQVAEPLRLKKGLGRRAAWDEAVQLLRSVGIPSPESKARAYPHQVSGGQAQRVMIAIALALRPKLLIADEPTTALDVTIQAQILELLRDSCRTHGTSLLFVTHDLGVIAKLADRVAVMYAGNIVETGSVGGILESPRHPYTRGLMDAAPRLRSSEGERLRDIPGSIPNLARPIPGCPFAPRCGLRKELELDRCDREMPPFVQSAERHAVRCWGLPEMRTANRTNAAAPEREIVR</sequence>
<comment type="caution">
    <text evidence="9">The sequence shown here is derived from an EMBL/GenBank/DDBJ whole genome shotgun (WGS) entry which is preliminary data.</text>
</comment>
<dbReference type="GO" id="GO:0016887">
    <property type="term" value="F:ATP hydrolysis activity"/>
    <property type="evidence" value="ECO:0007669"/>
    <property type="project" value="InterPro"/>
</dbReference>
<evidence type="ECO:0000256" key="3">
    <source>
        <dbReference type="ARBA" id="ARBA00022448"/>
    </source>
</evidence>
<keyword evidence="5" id="KW-0547">Nucleotide-binding</keyword>
<dbReference type="Gene3D" id="3.40.50.300">
    <property type="entry name" value="P-loop containing nucleotide triphosphate hydrolases"/>
    <property type="match status" value="1"/>
</dbReference>
<dbReference type="GO" id="GO:0005886">
    <property type="term" value="C:plasma membrane"/>
    <property type="evidence" value="ECO:0007669"/>
    <property type="project" value="UniProtKB-SubCell"/>
</dbReference>
<proteinExistence type="inferred from homology"/>
<evidence type="ECO:0000256" key="4">
    <source>
        <dbReference type="ARBA" id="ARBA00022475"/>
    </source>
</evidence>
<protein>
    <submittedName>
        <fullName evidence="9">ABC transporter ATP-binding protein</fullName>
    </submittedName>
</protein>
<dbReference type="GO" id="GO:0015833">
    <property type="term" value="P:peptide transport"/>
    <property type="evidence" value="ECO:0007669"/>
    <property type="project" value="InterPro"/>
</dbReference>
<dbReference type="RefSeq" id="WP_141168031.1">
    <property type="nucleotide sequence ID" value="NZ_VHLH01000034.1"/>
</dbReference>
<organism evidence="9 10">
    <name type="scientific">Pararhizobium mangrovi</name>
    <dbReference type="NCBI Taxonomy" id="2590452"/>
    <lineage>
        <taxon>Bacteria</taxon>
        <taxon>Pseudomonadati</taxon>
        <taxon>Pseudomonadota</taxon>
        <taxon>Alphaproteobacteria</taxon>
        <taxon>Hyphomicrobiales</taxon>
        <taxon>Rhizobiaceae</taxon>
        <taxon>Rhizobium/Agrobacterium group</taxon>
        <taxon>Pararhizobium</taxon>
    </lineage>
</organism>
<name>A0A506TVY3_9HYPH</name>
<evidence type="ECO:0000256" key="5">
    <source>
        <dbReference type="ARBA" id="ARBA00022741"/>
    </source>
</evidence>
<comment type="subcellular location">
    <subcellularLocation>
        <location evidence="1">Cell inner membrane</location>
        <topology evidence="1">Peripheral membrane protein</topology>
    </subcellularLocation>
</comment>
<dbReference type="GO" id="GO:0055085">
    <property type="term" value="P:transmembrane transport"/>
    <property type="evidence" value="ECO:0007669"/>
    <property type="project" value="UniProtKB-ARBA"/>
</dbReference>
<dbReference type="Proteomes" id="UP000320314">
    <property type="component" value="Unassembled WGS sequence"/>
</dbReference>
<dbReference type="InterPro" id="IPR027417">
    <property type="entry name" value="P-loop_NTPase"/>
</dbReference>
<keyword evidence="6 9" id="KW-0067">ATP-binding</keyword>
<dbReference type="InterPro" id="IPR003439">
    <property type="entry name" value="ABC_transporter-like_ATP-bd"/>
</dbReference>
<dbReference type="SUPFAM" id="SSF52540">
    <property type="entry name" value="P-loop containing nucleoside triphosphate hydrolases"/>
    <property type="match status" value="1"/>
</dbReference>
<feature type="domain" description="ABC transporter" evidence="8">
    <location>
        <begin position="22"/>
        <end position="270"/>
    </location>
</feature>
<evidence type="ECO:0000256" key="6">
    <source>
        <dbReference type="ARBA" id="ARBA00022840"/>
    </source>
</evidence>
<dbReference type="InterPro" id="IPR017871">
    <property type="entry name" value="ABC_transporter-like_CS"/>
</dbReference>
<dbReference type="InterPro" id="IPR013563">
    <property type="entry name" value="Oligopep_ABC_C"/>
</dbReference>
<dbReference type="Pfam" id="PF08352">
    <property type="entry name" value="oligo_HPY"/>
    <property type="match status" value="1"/>
</dbReference>
<accession>A0A506TVY3</accession>
<evidence type="ECO:0000256" key="7">
    <source>
        <dbReference type="ARBA" id="ARBA00023136"/>
    </source>
</evidence>
<dbReference type="FunFam" id="3.40.50.300:FF:000016">
    <property type="entry name" value="Oligopeptide ABC transporter ATP-binding component"/>
    <property type="match status" value="1"/>
</dbReference>
<dbReference type="InterPro" id="IPR003593">
    <property type="entry name" value="AAA+_ATPase"/>
</dbReference>
<keyword evidence="7" id="KW-0472">Membrane</keyword>
<gene>
    <name evidence="9" type="ORF">FJU11_15735</name>
</gene>